<sequence length="305" mass="35530">MSFWHNAWPLEMFLSVTALISSCCFLFIISSVSFVENRCRPFLIQFCVSLILLSIAHGVKTFDYTISEKSKSGKYIESDLFKFFDLIHEFSYCMESFSLLSFTIERYWNSRNGSKTTYIFYIFVVILLTLNTLVSYYFAISSRSYSDSIVIIPMSLISALDIVSLAILTRLFQNSANRYKKTTGMISLEQRYQISDVYYWSKTLIPVIFVGVIIKLLSLISAWIVMLNEGPVEAFFNFFHENILDAYTIILPYLVVRRHRLLNKKLIRAKLRISPEITIKTLEGKIVNMRGSAHDHFNILHEHWK</sequence>
<feature type="transmembrane region" description="Helical" evidence="1">
    <location>
        <begin position="116"/>
        <end position="138"/>
    </location>
</feature>
<dbReference type="InterPro" id="IPR052860">
    <property type="entry name" value="NRL-GPCR1"/>
</dbReference>
<protein>
    <submittedName>
        <fullName evidence="2">Uncharacterized protein</fullName>
    </submittedName>
</protein>
<name>A0A9P1IVN9_9PELO</name>
<accession>A0A9P1IVN9</accession>
<dbReference type="PANTHER" id="PTHR47521">
    <property type="entry name" value="SERPENTINE RECEPTOR, CLASS E (EPSILON)-RELATED"/>
    <property type="match status" value="1"/>
</dbReference>
<organism evidence="2 3">
    <name type="scientific">Caenorhabditis angaria</name>
    <dbReference type="NCBI Taxonomy" id="860376"/>
    <lineage>
        <taxon>Eukaryota</taxon>
        <taxon>Metazoa</taxon>
        <taxon>Ecdysozoa</taxon>
        <taxon>Nematoda</taxon>
        <taxon>Chromadorea</taxon>
        <taxon>Rhabditida</taxon>
        <taxon>Rhabditina</taxon>
        <taxon>Rhabditomorpha</taxon>
        <taxon>Rhabditoidea</taxon>
        <taxon>Rhabditidae</taxon>
        <taxon>Peloderinae</taxon>
        <taxon>Caenorhabditis</taxon>
    </lineage>
</organism>
<feature type="transmembrane region" description="Helical" evidence="1">
    <location>
        <begin position="12"/>
        <end position="35"/>
    </location>
</feature>
<feature type="transmembrane region" description="Helical" evidence="1">
    <location>
        <begin position="238"/>
        <end position="256"/>
    </location>
</feature>
<evidence type="ECO:0000313" key="2">
    <source>
        <dbReference type="EMBL" id="CAI5451027.1"/>
    </source>
</evidence>
<dbReference type="EMBL" id="CANHGI010000005">
    <property type="protein sequence ID" value="CAI5451027.1"/>
    <property type="molecule type" value="Genomic_DNA"/>
</dbReference>
<dbReference type="AlphaFoldDB" id="A0A9P1IVN9"/>
<gene>
    <name evidence="2" type="ORF">CAMP_LOCUS13664</name>
</gene>
<keyword evidence="1" id="KW-0472">Membrane</keyword>
<feature type="transmembrane region" description="Helical" evidence="1">
    <location>
        <begin position="204"/>
        <end position="226"/>
    </location>
</feature>
<keyword evidence="1" id="KW-0812">Transmembrane</keyword>
<feature type="transmembrane region" description="Helical" evidence="1">
    <location>
        <begin position="150"/>
        <end position="172"/>
    </location>
</feature>
<evidence type="ECO:0000256" key="1">
    <source>
        <dbReference type="SAM" id="Phobius"/>
    </source>
</evidence>
<comment type="caution">
    <text evidence="2">The sequence shown here is derived from an EMBL/GenBank/DDBJ whole genome shotgun (WGS) entry which is preliminary data.</text>
</comment>
<keyword evidence="1" id="KW-1133">Transmembrane helix</keyword>
<proteinExistence type="predicted"/>
<keyword evidence="3" id="KW-1185">Reference proteome</keyword>
<dbReference type="Proteomes" id="UP001152747">
    <property type="component" value="Unassembled WGS sequence"/>
</dbReference>
<evidence type="ECO:0000313" key="3">
    <source>
        <dbReference type="Proteomes" id="UP001152747"/>
    </source>
</evidence>
<reference evidence="2" key="1">
    <citation type="submission" date="2022-11" db="EMBL/GenBank/DDBJ databases">
        <authorList>
            <person name="Kikuchi T."/>
        </authorList>
    </citation>
    <scope>NUCLEOTIDE SEQUENCE</scope>
    <source>
        <strain evidence="2">PS1010</strain>
    </source>
</reference>
<dbReference type="PANTHER" id="PTHR47521:SF18">
    <property type="entry name" value="G PROTEIN-COUPLED RECEPTOR-RELATED"/>
    <property type="match status" value="1"/>
</dbReference>